<dbReference type="STRING" id="47427.A0A2H3DBQ1"/>
<dbReference type="InterPro" id="IPR011320">
    <property type="entry name" value="RNase_H1_N"/>
</dbReference>
<gene>
    <name evidence="3" type="ORF">ARMGADRAFT_1088065</name>
</gene>
<organism evidence="3 4">
    <name type="scientific">Armillaria gallica</name>
    <name type="common">Bulbous honey fungus</name>
    <name type="synonym">Armillaria bulbosa</name>
    <dbReference type="NCBI Taxonomy" id="47427"/>
    <lineage>
        <taxon>Eukaryota</taxon>
        <taxon>Fungi</taxon>
        <taxon>Dikarya</taxon>
        <taxon>Basidiomycota</taxon>
        <taxon>Agaricomycotina</taxon>
        <taxon>Agaricomycetes</taxon>
        <taxon>Agaricomycetidae</taxon>
        <taxon>Agaricales</taxon>
        <taxon>Marasmiineae</taxon>
        <taxon>Physalacriaceae</taxon>
        <taxon>Armillaria</taxon>
    </lineage>
</organism>
<name>A0A2H3DBQ1_ARMGA</name>
<dbReference type="InParanoid" id="A0A2H3DBQ1"/>
<dbReference type="OrthoDB" id="3270804at2759"/>
<dbReference type="InterPro" id="IPR009027">
    <property type="entry name" value="Ribosomal_bL9/RNase_H1_N"/>
</dbReference>
<sequence>MAQQKFNLAPEALAALFEALNALTIHDAAPPSTPVMSAPGEQDSDAGAASTVPTSGPEVPVALSQGDAVAGTSSETRVVACQLFPRATGATFPVRMPVPPAASSSRVLPTQQPPAQVHSGFHCSHCRAFNPTVGQSSEAWYVVTAGCEVGIFSNWEVVQPLVSGVAHACHKKYKTHAEAEEAFQTALAQGKVRVL</sequence>
<evidence type="ECO:0000313" key="4">
    <source>
        <dbReference type="Proteomes" id="UP000217790"/>
    </source>
</evidence>
<dbReference type="EMBL" id="KZ293695">
    <property type="protein sequence ID" value="PBK84916.1"/>
    <property type="molecule type" value="Genomic_DNA"/>
</dbReference>
<dbReference type="Proteomes" id="UP000217790">
    <property type="component" value="Unassembled WGS sequence"/>
</dbReference>
<evidence type="ECO:0000313" key="3">
    <source>
        <dbReference type="EMBL" id="PBK84916.1"/>
    </source>
</evidence>
<accession>A0A2H3DBQ1</accession>
<dbReference type="Gene3D" id="3.40.970.10">
    <property type="entry name" value="Ribonuclease H1, N-terminal domain"/>
    <property type="match status" value="1"/>
</dbReference>
<dbReference type="SUPFAM" id="SSF55658">
    <property type="entry name" value="L9 N-domain-like"/>
    <property type="match status" value="1"/>
</dbReference>
<keyword evidence="4" id="KW-1185">Reference proteome</keyword>
<protein>
    <recommendedName>
        <fullName evidence="2">Ribonuclease H1 N-terminal domain-containing protein</fullName>
    </recommendedName>
</protein>
<proteinExistence type="predicted"/>
<evidence type="ECO:0000259" key="2">
    <source>
        <dbReference type="Pfam" id="PF01693"/>
    </source>
</evidence>
<feature type="region of interest" description="Disordered" evidence="1">
    <location>
        <begin position="31"/>
        <end position="62"/>
    </location>
</feature>
<dbReference type="InterPro" id="IPR037056">
    <property type="entry name" value="RNase_H1_N_sf"/>
</dbReference>
<dbReference type="Pfam" id="PF01693">
    <property type="entry name" value="Cauli_VI"/>
    <property type="match status" value="1"/>
</dbReference>
<reference evidence="4" key="1">
    <citation type="journal article" date="2017" name="Nat. Ecol. Evol.">
        <title>Genome expansion and lineage-specific genetic innovations in the forest pathogenic fungi Armillaria.</title>
        <authorList>
            <person name="Sipos G."/>
            <person name="Prasanna A.N."/>
            <person name="Walter M.C."/>
            <person name="O'Connor E."/>
            <person name="Balint B."/>
            <person name="Krizsan K."/>
            <person name="Kiss B."/>
            <person name="Hess J."/>
            <person name="Varga T."/>
            <person name="Slot J."/>
            <person name="Riley R."/>
            <person name="Boka B."/>
            <person name="Rigling D."/>
            <person name="Barry K."/>
            <person name="Lee J."/>
            <person name="Mihaltcheva S."/>
            <person name="LaButti K."/>
            <person name="Lipzen A."/>
            <person name="Waldron R."/>
            <person name="Moloney N.M."/>
            <person name="Sperisen C."/>
            <person name="Kredics L."/>
            <person name="Vagvoelgyi C."/>
            <person name="Patrignani A."/>
            <person name="Fitzpatrick D."/>
            <person name="Nagy I."/>
            <person name="Doyle S."/>
            <person name="Anderson J.B."/>
            <person name="Grigoriev I.V."/>
            <person name="Gueldener U."/>
            <person name="Muensterkoetter M."/>
            <person name="Nagy L.G."/>
        </authorList>
    </citation>
    <scope>NUCLEOTIDE SEQUENCE [LARGE SCALE GENOMIC DNA]</scope>
    <source>
        <strain evidence="4">Ar21-2</strain>
    </source>
</reference>
<feature type="domain" description="Ribonuclease H1 N-terminal" evidence="2">
    <location>
        <begin position="140"/>
        <end position="181"/>
    </location>
</feature>
<dbReference type="AlphaFoldDB" id="A0A2H3DBQ1"/>
<evidence type="ECO:0000256" key="1">
    <source>
        <dbReference type="SAM" id="MobiDB-lite"/>
    </source>
</evidence>